<dbReference type="PANTHER" id="PTHR19969:SF5">
    <property type="entry name" value="CRK-LIKE PROTEIN"/>
    <property type="match status" value="1"/>
</dbReference>
<evidence type="ECO:0000256" key="3">
    <source>
        <dbReference type="PROSITE-ProRule" id="PRU00191"/>
    </source>
</evidence>
<feature type="non-terminal residue" evidence="7">
    <location>
        <position position="127"/>
    </location>
</feature>
<dbReference type="Gene3D" id="3.30.505.10">
    <property type="entry name" value="SH2 domain"/>
    <property type="match status" value="1"/>
</dbReference>
<dbReference type="Gene3D" id="2.30.30.40">
    <property type="entry name" value="SH3 Domains"/>
    <property type="match status" value="1"/>
</dbReference>
<evidence type="ECO:0008006" key="9">
    <source>
        <dbReference type="Google" id="ProtNLM"/>
    </source>
</evidence>
<dbReference type="GO" id="GO:0030971">
    <property type="term" value="F:receptor tyrosine kinase binding"/>
    <property type="evidence" value="ECO:0007669"/>
    <property type="project" value="TreeGrafter"/>
</dbReference>
<protein>
    <recommendedName>
        <fullName evidence="9">SH3 domain-containing protein</fullName>
    </recommendedName>
</protein>
<feature type="domain" description="SH2" evidence="5">
    <location>
        <begin position="85"/>
        <end position="127"/>
    </location>
</feature>
<dbReference type="InterPro" id="IPR036860">
    <property type="entry name" value="SH2_dom_sf"/>
</dbReference>
<dbReference type="PANTHER" id="PTHR19969">
    <property type="entry name" value="SH2-SH3 ADAPTOR PROTEIN-RELATED"/>
    <property type="match status" value="1"/>
</dbReference>
<keyword evidence="1 4" id="KW-0728">SH3 domain</keyword>
<dbReference type="GO" id="GO:0016477">
    <property type="term" value="P:cell migration"/>
    <property type="evidence" value="ECO:0007669"/>
    <property type="project" value="TreeGrafter"/>
</dbReference>
<evidence type="ECO:0000259" key="5">
    <source>
        <dbReference type="PROSITE" id="PS50001"/>
    </source>
</evidence>
<keyword evidence="8" id="KW-1185">Reference proteome</keyword>
<dbReference type="Pfam" id="PF00018">
    <property type="entry name" value="SH3_1"/>
    <property type="match status" value="1"/>
</dbReference>
<dbReference type="AlphaFoldDB" id="A0AAV2RD64"/>
<dbReference type="GO" id="GO:0048468">
    <property type="term" value="P:cell development"/>
    <property type="evidence" value="ECO:0007669"/>
    <property type="project" value="UniProtKB-ARBA"/>
</dbReference>
<evidence type="ECO:0000313" key="8">
    <source>
        <dbReference type="Proteomes" id="UP001497623"/>
    </source>
</evidence>
<sequence length="127" mass="14387">MTHATMRVGGGGWSPDTEVVARYAFAGTSSDDLPFAKLERLTIVRATNDPNWVKARNHHGNEGMIPTAYVTMDRKKEVKLNAMAWFHGKISRDEAENLLTPWGRWSIPCQRVHQLPGDYTLCVCFRK</sequence>
<reference evidence="7 8" key="1">
    <citation type="submission" date="2024-05" db="EMBL/GenBank/DDBJ databases">
        <authorList>
            <person name="Wallberg A."/>
        </authorList>
    </citation>
    <scope>NUCLEOTIDE SEQUENCE [LARGE SCALE GENOMIC DNA]</scope>
</reference>
<dbReference type="Proteomes" id="UP001497623">
    <property type="component" value="Unassembled WGS sequence"/>
</dbReference>
<name>A0AAV2RD64_MEGNR</name>
<gene>
    <name evidence="7" type="ORF">MNOR_LOCUS22556</name>
</gene>
<proteinExistence type="predicted"/>
<evidence type="ECO:0000256" key="1">
    <source>
        <dbReference type="ARBA" id="ARBA00022443"/>
    </source>
</evidence>
<dbReference type="InterPro" id="IPR036028">
    <property type="entry name" value="SH3-like_dom_sf"/>
</dbReference>
<evidence type="ECO:0000259" key="6">
    <source>
        <dbReference type="PROSITE" id="PS50002"/>
    </source>
</evidence>
<dbReference type="EMBL" id="CAXKWB010019124">
    <property type="protein sequence ID" value="CAL4121674.1"/>
    <property type="molecule type" value="Genomic_DNA"/>
</dbReference>
<comment type="caution">
    <text evidence="7">The sequence shown here is derived from an EMBL/GenBank/DDBJ whole genome shotgun (WGS) entry which is preliminary data.</text>
</comment>
<dbReference type="InterPro" id="IPR000980">
    <property type="entry name" value="SH2"/>
</dbReference>
<dbReference type="GO" id="GO:0035591">
    <property type="term" value="F:signaling adaptor activity"/>
    <property type="evidence" value="ECO:0007669"/>
    <property type="project" value="TreeGrafter"/>
</dbReference>
<keyword evidence="2 3" id="KW-0727">SH2 domain</keyword>
<dbReference type="PROSITE" id="PS50002">
    <property type="entry name" value="SH3"/>
    <property type="match status" value="1"/>
</dbReference>
<dbReference type="PROSITE" id="PS50001">
    <property type="entry name" value="SH2"/>
    <property type="match status" value="1"/>
</dbReference>
<evidence type="ECO:0000256" key="4">
    <source>
        <dbReference type="PROSITE-ProRule" id="PRU00192"/>
    </source>
</evidence>
<evidence type="ECO:0000313" key="7">
    <source>
        <dbReference type="EMBL" id="CAL4121674.1"/>
    </source>
</evidence>
<dbReference type="InterPro" id="IPR001452">
    <property type="entry name" value="SH3_domain"/>
</dbReference>
<dbReference type="SMART" id="SM00326">
    <property type="entry name" value="SH3"/>
    <property type="match status" value="1"/>
</dbReference>
<feature type="domain" description="SH3" evidence="6">
    <location>
        <begin position="14"/>
        <end position="75"/>
    </location>
</feature>
<dbReference type="InterPro" id="IPR051184">
    <property type="entry name" value="Tyrosine-phos_adapter"/>
</dbReference>
<dbReference type="GO" id="GO:0007167">
    <property type="term" value="P:enzyme-linked receptor protein signaling pathway"/>
    <property type="evidence" value="ECO:0007669"/>
    <property type="project" value="TreeGrafter"/>
</dbReference>
<organism evidence="7 8">
    <name type="scientific">Meganyctiphanes norvegica</name>
    <name type="common">Northern krill</name>
    <name type="synonym">Thysanopoda norvegica</name>
    <dbReference type="NCBI Taxonomy" id="48144"/>
    <lineage>
        <taxon>Eukaryota</taxon>
        <taxon>Metazoa</taxon>
        <taxon>Ecdysozoa</taxon>
        <taxon>Arthropoda</taxon>
        <taxon>Crustacea</taxon>
        <taxon>Multicrustacea</taxon>
        <taxon>Malacostraca</taxon>
        <taxon>Eumalacostraca</taxon>
        <taxon>Eucarida</taxon>
        <taxon>Euphausiacea</taxon>
        <taxon>Euphausiidae</taxon>
        <taxon>Meganyctiphanes</taxon>
    </lineage>
</organism>
<dbReference type="GO" id="GO:0005737">
    <property type="term" value="C:cytoplasm"/>
    <property type="evidence" value="ECO:0007669"/>
    <property type="project" value="TreeGrafter"/>
</dbReference>
<dbReference type="SUPFAM" id="SSF50044">
    <property type="entry name" value="SH3-domain"/>
    <property type="match status" value="1"/>
</dbReference>
<accession>A0AAV2RD64</accession>
<evidence type="ECO:0000256" key="2">
    <source>
        <dbReference type="ARBA" id="ARBA00022999"/>
    </source>
</evidence>